<gene>
    <name evidence="1" type="ORF">ABIC20_002505</name>
</gene>
<sequence>MPAARSHRSFGAVMGWWSTAARALALVLALAMAAPSAGMASDLAYHQGHHGHGRTELAVASDEGAAADRAADPGVHSHLHCGCHLAVSPHGTTAATPVMASRLSYARVAASVRSVFPDRLPRPPRA</sequence>
<accession>A0ABV2NFB6</accession>
<name>A0ABV2NFB6_9HYPH</name>
<comment type="caution">
    <text evidence="1">The sequence shown here is derived from an EMBL/GenBank/DDBJ whole genome shotgun (WGS) entry which is preliminary data.</text>
</comment>
<evidence type="ECO:0008006" key="3">
    <source>
        <dbReference type="Google" id="ProtNLM"/>
    </source>
</evidence>
<keyword evidence="2" id="KW-1185">Reference proteome</keyword>
<protein>
    <recommendedName>
        <fullName evidence="3">DUF2946 domain-containing protein</fullName>
    </recommendedName>
</protein>
<dbReference type="Proteomes" id="UP001549119">
    <property type="component" value="Unassembled WGS sequence"/>
</dbReference>
<reference evidence="1 2" key="1">
    <citation type="submission" date="2024-06" db="EMBL/GenBank/DDBJ databases">
        <title>Genomics of switchgrass bacterial isolates.</title>
        <authorList>
            <person name="Shade A."/>
        </authorList>
    </citation>
    <scope>NUCLEOTIDE SEQUENCE [LARGE SCALE GENOMIC DNA]</scope>
    <source>
        <strain evidence="1 2">PvP084</strain>
    </source>
</reference>
<evidence type="ECO:0000313" key="1">
    <source>
        <dbReference type="EMBL" id="MET3865196.1"/>
    </source>
</evidence>
<proteinExistence type="predicted"/>
<organism evidence="1 2">
    <name type="scientific">Methylobacterium radiotolerans</name>
    <dbReference type="NCBI Taxonomy" id="31998"/>
    <lineage>
        <taxon>Bacteria</taxon>
        <taxon>Pseudomonadati</taxon>
        <taxon>Pseudomonadota</taxon>
        <taxon>Alphaproteobacteria</taxon>
        <taxon>Hyphomicrobiales</taxon>
        <taxon>Methylobacteriaceae</taxon>
        <taxon>Methylobacterium</taxon>
    </lineage>
</organism>
<evidence type="ECO:0000313" key="2">
    <source>
        <dbReference type="Proteomes" id="UP001549119"/>
    </source>
</evidence>
<dbReference type="EMBL" id="JBEPNW010000002">
    <property type="protein sequence ID" value="MET3865196.1"/>
    <property type="molecule type" value="Genomic_DNA"/>
</dbReference>